<proteinExistence type="predicted"/>
<organism evidence="1 2">
    <name type="scientific">Methylocystis bryophila</name>
    <dbReference type="NCBI Taxonomy" id="655015"/>
    <lineage>
        <taxon>Bacteria</taxon>
        <taxon>Pseudomonadati</taxon>
        <taxon>Pseudomonadota</taxon>
        <taxon>Alphaproteobacteria</taxon>
        <taxon>Hyphomicrobiales</taxon>
        <taxon>Methylocystaceae</taxon>
        <taxon>Methylocystis</taxon>
    </lineage>
</organism>
<protein>
    <submittedName>
        <fullName evidence="1">Nitrogen fixation protein NifQ</fullName>
    </submittedName>
</protein>
<dbReference type="EMBL" id="CP019948">
    <property type="protein sequence ID" value="ARN81009.1"/>
    <property type="molecule type" value="Genomic_DNA"/>
</dbReference>
<evidence type="ECO:0000313" key="2">
    <source>
        <dbReference type="Proteomes" id="UP000193978"/>
    </source>
</evidence>
<name>A0A1W6MU43_9HYPH</name>
<dbReference type="GO" id="GO:0030151">
    <property type="term" value="F:molybdenum ion binding"/>
    <property type="evidence" value="ECO:0007669"/>
    <property type="project" value="InterPro"/>
</dbReference>
<dbReference type="RefSeq" id="WP_245300138.1">
    <property type="nucleotide sequence ID" value="NZ_AP027149.1"/>
</dbReference>
<gene>
    <name evidence="1" type="ORF">B1812_07915</name>
</gene>
<dbReference type="GO" id="GO:0009399">
    <property type="term" value="P:nitrogen fixation"/>
    <property type="evidence" value="ECO:0007669"/>
    <property type="project" value="InterPro"/>
</dbReference>
<reference evidence="1 2" key="1">
    <citation type="submission" date="2017-02" db="EMBL/GenBank/DDBJ databases">
        <authorList>
            <person name="Peterson S.W."/>
        </authorList>
    </citation>
    <scope>NUCLEOTIDE SEQUENCE [LARGE SCALE GENOMIC DNA]</scope>
    <source>
        <strain evidence="1 2">S285</strain>
    </source>
</reference>
<dbReference type="Proteomes" id="UP000193978">
    <property type="component" value="Chromosome"/>
</dbReference>
<dbReference type="AlphaFoldDB" id="A0A1W6MU43"/>
<dbReference type="InterPro" id="IPR006975">
    <property type="entry name" value="NifQ"/>
</dbReference>
<dbReference type="Pfam" id="PF04891">
    <property type="entry name" value="NifQ"/>
    <property type="match status" value="1"/>
</dbReference>
<sequence length="233" mass="25227">MNLRVVPESPVAEARQFGLSVGATQTVSGPAETYRKLTGVPPKAARIESDEAFDLHALACIVSVAASESGALAERTGLSEADLSALFSSFLVCGGIDADSDVVATEMADAEEVELIRDILLAHVVPGSEKGRWFAAMIARRALEPNHLWEDLGLRNRGELTRLMARHFGSLAARNDKNMRWKRFIYRLMCENDGFVMCATPVCTNCADYNSCFGAEEGTSRLSEDPASPASRV</sequence>
<keyword evidence="2" id="KW-1185">Reference proteome</keyword>
<accession>A0A1W6MU43</accession>
<evidence type="ECO:0000313" key="1">
    <source>
        <dbReference type="EMBL" id="ARN81009.1"/>
    </source>
</evidence>
<dbReference type="STRING" id="655015.B1812_07915"/>
<dbReference type="KEGG" id="mbry:B1812_07915"/>